<proteinExistence type="predicted"/>
<gene>
    <name evidence="4" type="ORF">IMCC3135_08565</name>
</gene>
<reference evidence="4 5" key="1">
    <citation type="submission" date="2016-12" db="EMBL/GenBank/DDBJ databases">
        <authorList>
            <person name="Song W.-J."/>
            <person name="Kurnit D.M."/>
        </authorList>
    </citation>
    <scope>NUCLEOTIDE SEQUENCE [LARGE SCALE GENOMIC DNA]</scope>
    <source>
        <strain evidence="4 5">IMCC3135</strain>
    </source>
</reference>
<evidence type="ECO:0000313" key="4">
    <source>
        <dbReference type="EMBL" id="ASJ71812.1"/>
    </source>
</evidence>
<evidence type="ECO:0000259" key="3">
    <source>
        <dbReference type="Pfam" id="PF17656"/>
    </source>
</evidence>
<dbReference type="InterPro" id="IPR039246">
    <property type="entry name" value="Flagellar_FlgA"/>
</dbReference>
<evidence type="ECO:0008006" key="6">
    <source>
        <dbReference type="Google" id="ProtNLM"/>
    </source>
</evidence>
<accession>A0A2Z2NK90</accession>
<dbReference type="PANTHER" id="PTHR36307">
    <property type="entry name" value="FLAGELLA BASAL BODY P-RING FORMATION PROTEIN FLGA"/>
    <property type="match status" value="1"/>
</dbReference>
<dbReference type="KEGG" id="gai:IMCC3135_08565"/>
<evidence type="ECO:0000259" key="2">
    <source>
        <dbReference type="Pfam" id="PF13144"/>
    </source>
</evidence>
<sequence>MLAHQKCMNILIKWKRAKFCLILCLLLIPVFPVTAETGDRQSLDAIAHAVREFVTAEQTSTDGVQVEVKALDNRLRLAQCDAPLDTYWSPGSRSIGRVTVQVECASPKPWRVHVQSTVTQEGYVWVLSRGVQRGDLLDPDLLVKQIVKLGASNAALNSLGTPILDVKPWLGYAFSQRVGAGKMLNERMLKPANLIKKGDAVLIRIESAGLKLQTKGVALKDAAAGKFVQVRNIASGRVVDAVALRKGVVVVLN</sequence>
<feature type="domain" description="FlgA N-terminal" evidence="3">
    <location>
        <begin position="46"/>
        <end position="118"/>
    </location>
</feature>
<dbReference type="Pfam" id="PF13144">
    <property type="entry name" value="ChapFlgA"/>
    <property type="match status" value="1"/>
</dbReference>
<feature type="chain" id="PRO_5016421019" description="Flagella basal body P-ring formation protein FlgA" evidence="1">
    <location>
        <begin position="36"/>
        <end position="253"/>
    </location>
</feature>
<dbReference type="Proteomes" id="UP000250079">
    <property type="component" value="Chromosome"/>
</dbReference>
<protein>
    <recommendedName>
        <fullName evidence="6">Flagella basal body P-ring formation protein FlgA</fullName>
    </recommendedName>
</protein>
<dbReference type="AlphaFoldDB" id="A0A2Z2NK90"/>
<dbReference type="Gene3D" id="2.30.30.760">
    <property type="match status" value="1"/>
</dbReference>
<dbReference type="InterPro" id="IPR017585">
    <property type="entry name" value="SAF_FlgA"/>
</dbReference>
<evidence type="ECO:0000313" key="5">
    <source>
        <dbReference type="Proteomes" id="UP000250079"/>
    </source>
</evidence>
<feature type="domain" description="Flagella basal body P-ring formation protein FlgA SAF" evidence="2">
    <location>
        <begin position="124"/>
        <end position="251"/>
    </location>
</feature>
<feature type="signal peptide" evidence="1">
    <location>
        <begin position="1"/>
        <end position="35"/>
    </location>
</feature>
<dbReference type="NCBIfam" id="TIGR03170">
    <property type="entry name" value="flgA_cterm"/>
    <property type="match status" value="1"/>
</dbReference>
<dbReference type="PANTHER" id="PTHR36307:SF1">
    <property type="entry name" value="FLAGELLA BASAL BODY P-RING FORMATION PROTEIN FLGA"/>
    <property type="match status" value="1"/>
</dbReference>
<keyword evidence="1" id="KW-0732">Signal</keyword>
<dbReference type="EMBL" id="CP018632">
    <property type="protein sequence ID" value="ASJ71812.1"/>
    <property type="molecule type" value="Genomic_DNA"/>
</dbReference>
<dbReference type="GO" id="GO:0044780">
    <property type="term" value="P:bacterial-type flagellum assembly"/>
    <property type="evidence" value="ECO:0007669"/>
    <property type="project" value="InterPro"/>
</dbReference>
<name>A0A2Z2NK90_9GAMM</name>
<evidence type="ECO:0000256" key="1">
    <source>
        <dbReference type="SAM" id="SignalP"/>
    </source>
</evidence>
<dbReference type="InterPro" id="IPR041231">
    <property type="entry name" value="FlgA_N"/>
</dbReference>
<keyword evidence="5" id="KW-1185">Reference proteome</keyword>
<dbReference type="Pfam" id="PF17656">
    <property type="entry name" value="ChapFlgA_N"/>
    <property type="match status" value="1"/>
</dbReference>
<organism evidence="4 5">
    <name type="scientific">Granulosicoccus antarcticus IMCC3135</name>
    <dbReference type="NCBI Taxonomy" id="1192854"/>
    <lineage>
        <taxon>Bacteria</taxon>
        <taxon>Pseudomonadati</taxon>
        <taxon>Pseudomonadota</taxon>
        <taxon>Gammaproteobacteria</taxon>
        <taxon>Chromatiales</taxon>
        <taxon>Granulosicoccaceae</taxon>
        <taxon>Granulosicoccus</taxon>
    </lineage>
</organism>